<reference evidence="7 8" key="1">
    <citation type="submission" date="2014-09" db="EMBL/GenBank/DDBJ databases">
        <authorList>
            <person name="Ellenberger Sabrina"/>
        </authorList>
    </citation>
    <scope>NUCLEOTIDE SEQUENCE [LARGE SCALE GENOMIC DNA]</scope>
    <source>
        <strain evidence="7 8">CBS 412.66</strain>
    </source>
</reference>
<evidence type="ECO:0000256" key="6">
    <source>
        <dbReference type="SAM" id="SignalP"/>
    </source>
</evidence>
<keyword evidence="6" id="KW-0732">Signal</keyword>
<dbReference type="Proteomes" id="UP000054107">
    <property type="component" value="Unassembled WGS sequence"/>
</dbReference>
<evidence type="ECO:0000256" key="2">
    <source>
        <dbReference type="ARBA" id="ARBA00022692"/>
    </source>
</evidence>
<feature type="transmembrane region" description="Helical" evidence="5">
    <location>
        <begin position="105"/>
        <end position="128"/>
    </location>
</feature>
<name>A0A0B7MZL0_9FUNG</name>
<protein>
    <recommendedName>
        <fullName evidence="9">Nodulin-like domain-containing protein</fullName>
    </recommendedName>
</protein>
<sequence>MIPRPSYRSSLALSFLAALIVANVSGPQYIYPTFGTSLTERFNWSPIQNSFVSTACFVGVSFSGPLCSWMIETLKTRKTLQVSALLMFLGPFSVAQTYAGRLPDSFVLCAFYLITSGIAGAAAYLCALDSQSHNFKQRRGLSMGLTTASVGTCGVVFSQINDLLFGSERYEKDATAWNDSTYNFLIFLAFTMSAGILFGSFFLGPVQNHSSNRQVIYEQIDEEQQRAVFVDTRDSSASDTDSVESSPLLTSSDLDKLEGDCASEAVISGINVLKHPIGLALFSTLFVVLGIGYIYLANIGQILSAISGASAGGDANQHARNLHITLFSLGNCGSRAFFGALSDVLRNKFGIHRLWIFVFALVSMLLTLTWLVSTSAMTLEKLIPCTVVISSAYGIAFGVGPAVTTEFGTEVFARNWGIFLFAPAFGSQIFNVLFGALYGHQAEKQNSHNCYGAVCYKSTFRIGIICALAVLAVLSFAIYKAGLYRRRIPNEKVI</sequence>
<feature type="transmembrane region" description="Helical" evidence="5">
    <location>
        <begin position="416"/>
        <end position="438"/>
    </location>
</feature>
<accession>A0A0B7MZL0</accession>
<feature type="transmembrane region" description="Helical" evidence="5">
    <location>
        <begin position="140"/>
        <end position="160"/>
    </location>
</feature>
<feature type="transmembrane region" description="Helical" evidence="5">
    <location>
        <begin position="354"/>
        <end position="373"/>
    </location>
</feature>
<keyword evidence="2 5" id="KW-0812">Transmembrane</keyword>
<feature type="transmembrane region" description="Helical" evidence="5">
    <location>
        <begin position="51"/>
        <end position="70"/>
    </location>
</feature>
<dbReference type="Gene3D" id="1.20.1250.20">
    <property type="entry name" value="MFS general substrate transporter like domains"/>
    <property type="match status" value="1"/>
</dbReference>
<feature type="transmembrane region" description="Helical" evidence="5">
    <location>
        <begin position="180"/>
        <end position="203"/>
    </location>
</feature>
<feature type="chain" id="PRO_5002120509" description="Nodulin-like domain-containing protein" evidence="6">
    <location>
        <begin position="27"/>
        <end position="494"/>
    </location>
</feature>
<feature type="signal peptide" evidence="6">
    <location>
        <begin position="1"/>
        <end position="26"/>
    </location>
</feature>
<feature type="transmembrane region" description="Helical" evidence="5">
    <location>
        <begin position="459"/>
        <end position="479"/>
    </location>
</feature>
<proteinExistence type="predicted"/>
<dbReference type="AlphaFoldDB" id="A0A0B7MZL0"/>
<feature type="transmembrane region" description="Helical" evidence="5">
    <location>
        <begin position="385"/>
        <end position="404"/>
    </location>
</feature>
<dbReference type="PANTHER" id="PTHR21576:SF158">
    <property type="entry name" value="RIBOSOMAL RNA-PROCESSING PROTEIN 12-LIKE CONSERVED DOMAIN-CONTAINING PROTEIN"/>
    <property type="match status" value="1"/>
</dbReference>
<evidence type="ECO:0000256" key="5">
    <source>
        <dbReference type="SAM" id="Phobius"/>
    </source>
</evidence>
<evidence type="ECO:0000256" key="1">
    <source>
        <dbReference type="ARBA" id="ARBA00004141"/>
    </source>
</evidence>
<feature type="transmembrane region" description="Helical" evidence="5">
    <location>
        <begin position="277"/>
        <end position="296"/>
    </location>
</feature>
<evidence type="ECO:0008006" key="9">
    <source>
        <dbReference type="Google" id="ProtNLM"/>
    </source>
</evidence>
<dbReference type="OrthoDB" id="410267at2759"/>
<organism evidence="7 8">
    <name type="scientific">Parasitella parasitica</name>
    <dbReference type="NCBI Taxonomy" id="35722"/>
    <lineage>
        <taxon>Eukaryota</taxon>
        <taxon>Fungi</taxon>
        <taxon>Fungi incertae sedis</taxon>
        <taxon>Mucoromycota</taxon>
        <taxon>Mucoromycotina</taxon>
        <taxon>Mucoromycetes</taxon>
        <taxon>Mucorales</taxon>
        <taxon>Mucorineae</taxon>
        <taxon>Mucoraceae</taxon>
        <taxon>Parasitella</taxon>
    </lineage>
</organism>
<evidence type="ECO:0000313" key="7">
    <source>
        <dbReference type="EMBL" id="CEP08354.1"/>
    </source>
</evidence>
<evidence type="ECO:0000256" key="4">
    <source>
        <dbReference type="ARBA" id="ARBA00023136"/>
    </source>
</evidence>
<evidence type="ECO:0000313" key="8">
    <source>
        <dbReference type="Proteomes" id="UP000054107"/>
    </source>
</evidence>
<keyword evidence="4 5" id="KW-0472">Membrane</keyword>
<dbReference type="GO" id="GO:0022857">
    <property type="term" value="F:transmembrane transporter activity"/>
    <property type="evidence" value="ECO:0007669"/>
    <property type="project" value="InterPro"/>
</dbReference>
<dbReference type="InterPro" id="IPR036259">
    <property type="entry name" value="MFS_trans_sf"/>
</dbReference>
<keyword evidence="3 5" id="KW-1133">Transmembrane helix</keyword>
<gene>
    <name evidence="7" type="primary">PARPA_01665.1 scaffold 1359</name>
</gene>
<comment type="subcellular location">
    <subcellularLocation>
        <location evidence="1">Membrane</location>
        <topology evidence="1">Multi-pass membrane protein</topology>
    </subcellularLocation>
</comment>
<dbReference type="InterPro" id="IPR011701">
    <property type="entry name" value="MFS"/>
</dbReference>
<dbReference type="STRING" id="35722.A0A0B7MZL0"/>
<feature type="transmembrane region" description="Helical" evidence="5">
    <location>
        <begin position="82"/>
        <end position="99"/>
    </location>
</feature>
<keyword evidence="8" id="KW-1185">Reference proteome</keyword>
<evidence type="ECO:0000256" key="3">
    <source>
        <dbReference type="ARBA" id="ARBA00022989"/>
    </source>
</evidence>
<dbReference type="EMBL" id="LN719426">
    <property type="protein sequence ID" value="CEP08354.1"/>
    <property type="molecule type" value="Genomic_DNA"/>
</dbReference>
<dbReference type="SUPFAM" id="SSF103473">
    <property type="entry name" value="MFS general substrate transporter"/>
    <property type="match status" value="1"/>
</dbReference>
<dbReference type="GO" id="GO:0016020">
    <property type="term" value="C:membrane"/>
    <property type="evidence" value="ECO:0007669"/>
    <property type="project" value="UniProtKB-SubCell"/>
</dbReference>
<dbReference type="Pfam" id="PF07690">
    <property type="entry name" value="MFS_1"/>
    <property type="match status" value="1"/>
</dbReference>
<dbReference type="PANTHER" id="PTHR21576">
    <property type="entry name" value="UNCHARACTERIZED NODULIN-LIKE PROTEIN"/>
    <property type="match status" value="1"/>
</dbReference>